<keyword evidence="3 13" id="KW-0032">Aminotransferase</keyword>
<dbReference type="InterPro" id="IPR015424">
    <property type="entry name" value="PyrdxlP-dep_Trfase"/>
</dbReference>
<dbReference type="EC" id="2.6.1.102" evidence="8"/>
<evidence type="ECO:0000313" key="14">
    <source>
        <dbReference type="Proteomes" id="UP000539372"/>
    </source>
</evidence>
<dbReference type="Gene3D" id="3.90.1150.10">
    <property type="entry name" value="Aspartate Aminotransferase, domain 1"/>
    <property type="match status" value="1"/>
</dbReference>
<sequence length="406" mass="43514">MNAKSHSASGAVSHGISVEAAQWASVVKQAVRSVIGDPSGAPIALHEPEFGEAERRYVDDCVTSGWVSSVGSYVDRFEAMLREMTGAAGAVAVVNGTAALHVCLRLVGVQAGDEVLVPSLTFIATANAVAYQGAIPHFVDSDPERLAVDPVKLSAHLARVGVRKPDGLYNRETGRRVAALMVMHVFGLPADMDALQAVADDFGIPLVEDAAESLGSTYKGRDCGTFGRIAGLSFNGNKIATTGGGGAILTMDSDLAARAKHLTTTARVPAGWDFVHDEIGYNYRMPNLNAALGCAQMERVPGFVEEKRRLAENYRRAFADTGVQVLWEPSDATSNYWLNTIFLPDRESRDAVLTATNDAGFMTRPCWTPMHRLPMFADCPRDDLSVVEDAVARIVNLPSSPKLARI</sequence>
<dbReference type="PIRSF" id="PIRSF000390">
    <property type="entry name" value="PLP_StrS"/>
    <property type="match status" value="1"/>
</dbReference>
<evidence type="ECO:0000256" key="3">
    <source>
        <dbReference type="ARBA" id="ARBA00022576"/>
    </source>
</evidence>
<comment type="similarity">
    <text evidence="6 12">Belongs to the DegT/DnrJ/EryC1 family.</text>
</comment>
<dbReference type="PANTHER" id="PTHR30244">
    <property type="entry name" value="TRANSAMINASE"/>
    <property type="match status" value="1"/>
</dbReference>
<dbReference type="Pfam" id="PF01041">
    <property type="entry name" value="DegT_DnrJ_EryC1"/>
    <property type="match status" value="1"/>
</dbReference>
<comment type="cofactor">
    <cofactor evidence="1">
        <name>pyridoxal 5'-phosphate</name>
        <dbReference type="ChEBI" id="CHEBI:597326"/>
    </cofactor>
</comment>
<dbReference type="CDD" id="cd00616">
    <property type="entry name" value="AHBA_syn"/>
    <property type="match status" value="1"/>
</dbReference>
<protein>
    <recommendedName>
        <fullName evidence="9">GDP-perosamine synthase</fullName>
        <ecNumber evidence="8">2.6.1.102</ecNumber>
    </recommendedName>
</protein>
<keyword evidence="5 11" id="KW-0663">Pyridoxal phosphate</keyword>
<dbReference type="InterPro" id="IPR026385">
    <property type="entry name" value="LegC-like"/>
</dbReference>
<evidence type="ECO:0000256" key="4">
    <source>
        <dbReference type="ARBA" id="ARBA00022679"/>
    </source>
</evidence>
<proteinExistence type="inferred from homology"/>
<accession>A0A7Y0E1P1</accession>
<dbReference type="EMBL" id="JABBNT010000004">
    <property type="protein sequence ID" value="NMM45584.1"/>
    <property type="molecule type" value="Genomic_DNA"/>
</dbReference>
<dbReference type="Proteomes" id="UP000539372">
    <property type="component" value="Unassembled WGS sequence"/>
</dbReference>
<dbReference type="GO" id="GO:0102933">
    <property type="term" value="F:GDP-4-dehydro-6-deoxy-D-mannose-4-aminotransferase activity"/>
    <property type="evidence" value="ECO:0007669"/>
    <property type="project" value="UniProtKB-EC"/>
</dbReference>
<dbReference type="RefSeq" id="WP_169625972.1">
    <property type="nucleotide sequence ID" value="NZ_JABBNT010000004.1"/>
</dbReference>
<dbReference type="GO" id="GO:0030170">
    <property type="term" value="F:pyridoxal phosphate binding"/>
    <property type="evidence" value="ECO:0007669"/>
    <property type="project" value="TreeGrafter"/>
</dbReference>
<evidence type="ECO:0000313" key="13">
    <source>
        <dbReference type="EMBL" id="NMM45584.1"/>
    </source>
</evidence>
<feature type="modified residue" description="N6-(pyridoxal phosphate)lysine" evidence="11">
    <location>
        <position position="238"/>
    </location>
</feature>
<name>A0A7Y0E1P1_9PROT</name>
<evidence type="ECO:0000256" key="8">
    <source>
        <dbReference type="ARBA" id="ARBA00066317"/>
    </source>
</evidence>
<organism evidence="13 14">
    <name type="scientific">Pacificispira spongiicola</name>
    <dbReference type="NCBI Taxonomy" id="2729598"/>
    <lineage>
        <taxon>Bacteria</taxon>
        <taxon>Pseudomonadati</taxon>
        <taxon>Pseudomonadota</taxon>
        <taxon>Alphaproteobacteria</taxon>
        <taxon>Rhodospirillales</taxon>
        <taxon>Rhodospirillaceae</taxon>
        <taxon>Pacificispira</taxon>
    </lineage>
</organism>
<comment type="catalytic activity">
    <reaction evidence="7">
        <text>GDP-alpha-D-perosamine + 2-oxoglutarate = GDP-4-dehydro-alpha-D-rhamnose + L-glutamate</text>
        <dbReference type="Rhea" id="RHEA:36779"/>
        <dbReference type="ChEBI" id="CHEBI:16810"/>
        <dbReference type="ChEBI" id="CHEBI:29985"/>
        <dbReference type="ChEBI" id="CHEBI:57964"/>
        <dbReference type="ChEBI" id="CHEBI:73996"/>
        <dbReference type="EC" id="2.6.1.102"/>
    </reaction>
</comment>
<evidence type="ECO:0000256" key="2">
    <source>
        <dbReference type="ARBA" id="ARBA00005125"/>
    </source>
</evidence>
<dbReference type="InterPro" id="IPR000653">
    <property type="entry name" value="DegT/StrS_aminotransferase"/>
</dbReference>
<evidence type="ECO:0000256" key="12">
    <source>
        <dbReference type="RuleBase" id="RU004508"/>
    </source>
</evidence>
<evidence type="ECO:0000256" key="1">
    <source>
        <dbReference type="ARBA" id="ARBA00001933"/>
    </source>
</evidence>
<evidence type="ECO:0000256" key="9">
    <source>
        <dbReference type="ARBA" id="ARBA00074221"/>
    </source>
</evidence>
<evidence type="ECO:0000256" key="6">
    <source>
        <dbReference type="ARBA" id="ARBA00037999"/>
    </source>
</evidence>
<comment type="caution">
    <text evidence="13">The sequence shown here is derived from an EMBL/GenBank/DDBJ whole genome shotgun (WGS) entry which is preliminary data.</text>
</comment>
<comment type="pathway">
    <text evidence="2">Bacterial outer membrane biogenesis; LPS O-antigen biosynthesis.</text>
</comment>
<keyword evidence="14" id="KW-1185">Reference proteome</keyword>
<dbReference type="NCBIfam" id="TIGR04181">
    <property type="entry name" value="NHT_00031"/>
    <property type="match status" value="1"/>
</dbReference>
<dbReference type="InterPro" id="IPR015421">
    <property type="entry name" value="PyrdxlP-dep_Trfase_major"/>
</dbReference>
<dbReference type="AlphaFoldDB" id="A0A7Y0E1P1"/>
<dbReference type="Gene3D" id="3.40.640.10">
    <property type="entry name" value="Type I PLP-dependent aspartate aminotransferase-like (Major domain)"/>
    <property type="match status" value="1"/>
</dbReference>
<dbReference type="InterPro" id="IPR015422">
    <property type="entry name" value="PyrdxlP-dep_Trfase_small"/>
</dbReference>
<dbReference type="SUPFAM" id="SSF53383">
    <property type="entry name" value="PLP-dependent transferases"/>
    <property type="match status" value="1"/>
</dbReference>
<keyword evidence="4 13" id="KW-0808">Transferase</keyword>
<evidence type="ECO:0000256" key="5">
    <source>
        <dbReference type="ARBA" id="ARBA00022898"/>
    </source>
</evidence>
<reference evidence="13 14" key="1">
    <citation type="submission" date="2020-04" db="EMBL/GenBank/DDBJ databases">
        <title>Rhodospirillaceae bacterium KN72 isolated from deep sea.</title>
        <authorList>
            <person name="Zhang D.-C."/>
        </authorList>
    </citation>
    <scope>NUCLEOTIDE SEQUENCE [LARGE SCALE GENOMIC DNA]</scope>
    <source>
        <strain evidence="13 14">KN72</strain>
    </source>
</reference>
<gene>
    <name evidence="13" type="ORF">HH303_13900</name>
</gene>
<dbReference type="GO" id="GO:0000271">
    <property type="term" value="P:polysaccharide biosynthetic process"/>
    <property type="evidence" value="ECO:0007669"/>
    <property type="project" value="TreeGrafter"/>
</dbReference>
<evidence type="ECO:0000256" key="10">
    <source>
        <dbReference type="PIRSR" id="PIRSR000390-1"/>
    </source>
</evidence>
<evidence type="ECO:0000256" key="7">
    <source>
        <dbReference type="ARBA" id="ARBA00051587"/>
    </source>
</evidence>
<feature type="active site" description="Proton acceptor" evidence="10">
    <location>
        <position position="238"/>
    </location>
</feature>
<dbReference type="PANTHER" id="PTHR30244:SF30">
    <property type="entry name" value="BLR5990 PROTEIN"/>
    <property type="match status" value="1"/>
</dbReference>
<evidence type="ECO:0000256" key="11">
    <source>
        <dbReference type="PIRSR" id="PIRSR000390-2"/>
    </source>
</evidence>
<dbReference type="FunFam" id="3.40.640.10:FF:000090">
    <property type="entry name" value="Pyridoxal phosphate-dependent aminotransferase"/>
    <property type="match status" value="1"/>
</dbReference>